<feature type="compositionally biased region" description="Low complexity" evidence="1">
    <location>
        <begin position="185"/>
        <end position="214"/>
    </location>
</feature>
<sequence length="432" mass="44339">MAQQHLDPTDPTAGAVAGDALAGYLRAQATEFLRALRLHRETGGGTANGSSGSEESVDAARALRRSARRISASLHTFRPLLDTDWSESIRPELAWLSGTLAMEHAYAARLERLLLALHRLSGATVLPTQAGTTDVGGAGAGGSAGAVAGSRTKAAAAGRTDVTAADRADAAAGRAEVASGSRTDAAAGNRAESAAGSRAAGAAPAPQKAAPSHAGPLSPAPTPERGNLTVGAAKAGALLDRQLTLARTRAHSTALQALGSSRFHAVADNIAVLASEVPLTPAATTADLRPLAAAAEERLTDAVAALPLVTAGHPYNAEALIHGLSPDPAPHPQDAPWHQVRLLLRLHRYAREVLHGDNPPVDVRLLAAGQALNRHRDASEAAAAAAQAARTPRIAPATAYALGVLHADQRHEVEAARFAFQQSWQMQTVGTP</sequence>
<name>A0ABP7ULU5_9ACTN</name>
<gene>
    <name evidence="3" type="ORF">GCM10022233_13360</name>
</gene>
<feature type="domain" description="CHAD" evidence="2">
    <location>
        <begin position="14"/>
        <end position="429"/>
    </location>
</feature>
<comment type="caution">
    <text evidence="3">The sequence shown here is derived from an EMBL/GenBank/DDBJ whole genome shotgun (WGS) entry which is preliminary data.</text>
</comment>
<dbReference type="InterPro" id="IPR007899">
    <property type="entry name" value="CHAD_dom"/>
</dbReference>
<dbReference type="Gene3D" id="1.40.20.10">
    <property type="entry name" value="CHAD domain"/>
    <property type="match status" value="1"/>
</dbReference>
<evidence type="ECO:0000259" key="2">
    <source>
        <dbReference type="PROSITE" id="PS51708"/>
    </source>
</evidence>
<dbReference type="PROSITE" id="PS51708">
    <property type="entry name" value="CHAD"/>
    <property type="match status" value="1"/>
</dbReference>
<dbReference type="SMART" id="SM00880">
    <property type="entry name" value="CHAD"/>
    <property type="match status" value="1"/>
</dbReference>
<evidence type="ECO:0000313" key="4">
    <source>
        <dbReference type="Proteomes" id="UP001499984"/>
    </source>
</evidence>
<proteinExistence type="predicted"/>
<dbReference type="RefSeq" id="WP_345009558.1">
    <property type="nucleotide sequence ID" value="NZ_BAAAZY010000005.1"/>
</dbReference>
<protein>
    <recommendedName>
        <fullName evidence="2">CHAD domain-containing protein</fullName>
    </recommendedName>
</protein>
<feature type="region of interest" description="Disordered" evidence="1">
    <location>
        <begin position="174"/>
        <end position="228"/>
    </location>
</feature>
<accession>A0ABP7ULU5</accession>
<keyword evidence="4" id="KW-1185">Reference proteome</keyword>
<dbReference type="Proteomes" id="UP001499984">
    <property type="component" value="Unassembled WGS sequence"/>
</dbReference>
<dbReference type="Pfam" id="PF05235">
    <property type="entry name" value="CHAD"/>
    <property type="match status" value="1"/>
</dbReference>
<evidence type="ECO:0000313" key="3">
    <source>
        <dbReference type="EMBL" id="GAA4045123.1"/>
    </source>
</evidence>
<reference evidence="4" key="1">
    <citation type="journal article" date="2019" name="Int. J. Syst. Evol. Microbiol.">
        <title>The Global Catalogue of Microorganisms (GCM) 10K type strain sequencing project: providing services to taxonomists for standard genome sequencing and annotation.</title>
        <authorList>
            <consortium name="The Broad Institute Genomics Platform"/>
            <consortium name="The Broad Institute Genome Sequencing Center for Infectious Disease"/>
            <person name="Wu L."/>
            <person name="Ma J."/>
        </authorList>
    </citation>
    <scope>NUCLEOTIDE SEQUENCE [LARGE SCALE GENOMIC DNA]</scope>
    <source>
        <strain evidence="4">JCM 16925</strain>
    </source>
</reference>
<organism evidence="3 4">
    <name type="scientific">Streptomyces shaanxiensis</name>
    <dbReference type="NCBI Taxonomy" id="653357"/>
    <lineage>
        <taxon>Bacteria</taxon>
        <taxon>Bacillati</taxon>
        <taxon>Actinomycetota</taxon>
        <taxon>Actinomycetes</taxon>
        <taxon>Kitasatosporales</taxon>
        <taxon>Streptomycetaceae</taxon>
        <taxon>Streptomyces</taxon>
    </lineage>
</organism>
<dbReference type="EMBL" id="BAAAZY010000005">
    <property type="protein sequence ID" value="GAA4045123.1"/>
    <property type="molecule type" value="Genomic_DNA"/>
</dbReference>
<evidence type="ECO:0000256" key="1">
    <source>
        <dbReference type="SAM" id="MobiDB-lite"/>
    </source>
</evidence>
<dbReference type="InterPro" id="IPR038186">
    <property type="entry name" value="CHAD_dom_sf"/>
</dbReference>